<dbReference type="InterPro" id="IPR013324">
    <property type="entry name" value="RNA_pol_sigma_r3/r4-like"/>
</dbReference>
<feature type="compositionally biased region" description="Acidic residues" evidence="7">
    <location>
        <begin position="354"/>
        <end position="372"/>
    </location>
</feature>
<evidence type="ECO:0000256" key="3">
    <source>
        <dbReference type="ARBA" id="ARBA00023082"/>
    </source>
</evidence>
<name>A0A9D1R9P2_9FIRM</name>
<dbReference type="Pfam" id="PF04542">
    <property type="entry name" value="Sigma70_r2"/>
    <property type="match status" value="1"/>
</dbReference>
<dbReference type="InterPro" id="IPR013249">
    <property type="entry name" value="RNA_pol_sigma70_r4_t2"/>
</dbReference>
<dbReference type="GO" id="GO:0003677">
    <property type="term" value="F:DNA binding"/>
    <property type="evidence" value="ECO:0007669"/>
    <property type="project" value="UniProtKB-KW"/>
</dbReference>
<sequence>MKCFQCKKIIPEDSKFCPFCGEEQGFSEELLEQAKKGDPDAVSVLYIRTYDSVYTTLKILIRDEETVLDLLQDAYLKGIQNLGQLREADKFRPWIKRIARNLAVDYLRKKKAVLFSQMEEEMDGPIDFEDDRAASLPDEMIDQRETARLMREILDGLNPEQRVVVEMYYYDQLSVREIAENLGTSENTVKSRLLYGRRKIEASVNMLEKQGTKLYGLAPIPFLLLLFKSVDAQAAGAFHPEILQAVQSGIQVMARTGAGMAAGTAGNGAAAGVTAGTAKAAAGAMAGAAAETAAGAAGKSLAVKILVAATVIGLGGGGGVMTGVLVERNHQEEVQVEQTQETEEELQEEPKEEISEETPAEAPEEEMQEENYDQAREPGEVTLEPYEVCFAGTDVPRPEVFFDLPAMNALDMWNQSGEAYCSFYDPTVEEYTSQDGSGNTGTIPVDSMECIKKLDAYMMGRGYGREARSQNEENGGMDYLWYKDDLRVAINVQTDINFSFSIVRNQL</sequence>
<dbReference type="InterPro" id="IPR013325">
    <property type="entry name" value="RNA_pol_sigma_r2"/>
</dbReference>
<gene>
    <name evidence="10" type="ORF">H9873_05915</name>
</gene>
<evidence type="ECO:0000259" key="9">
    <source>
        <dbReference type="Pfam" id="PF08281"/>
    </source>
</evidence>
<evidence type="ECO:0000256" key="4">
    <source>
        <dbReference type="ARBA" id="ARBA00023125"/>
    </source>
</evidence>
<dbReference type="GO" id="GO:0006352">
    <property type="term" value="P:DNA-templated transcription initiation"/>
    <property type="evidence" value="ECO:0007669"/>
    <property type="project" value="InterPro"/>
</dbReference>
<evidence type="ECO:0000256" key="5">
    <source>
        <dbReference type="ARBA" id="ARBA00023163"/>
    </source>
</evidence>
<dbReference type="GO" id="GO:0006950">
    <property type="term" value="P:response to stress"/>
    <property type="evidence" value="ECO:0007669"/>
    <property type="project" value="UniProtKB-ARBA"/>
</dbReference>
<dbReference type="InterPro" id="IPR039425">
    <property type="entry name" value="RNA_pol_sigma-70-like"/>
</dbReference>
<dbReference type="PANTHER" id="PTHR43133:SF8">
    <property type="entry name" value="RNA POLYMERASE SIGMA FACTOR HI_1459-RELATED"/>
    <property type="match status" value="1"/>
</dbReference>
<dbReference type="EMBL" id="DXGF01000108">
    <property type="protein sequence ID" value="HIW83839.1"/>
    <property type="molecule type" value="Genomic_DNA"/>
</dbReference>
<dbReference type="AlphaFoldDB" id="A0A9D1R9P2"/>
<dbReference type="GO" id="GO:0016987">
    <property type="term" value="F:sigma factor activity"/>
    <property type="evidence" value="ECO:0007669"/>
    <property type="project" value="UniProtKB-KW"/>
</dbReference>
<dbReference type="Proteomes" id="UP000824263">
    <property type="component" value="Unassembled WGS sequence"/>
</dbReference>
<evidence type="ECO:0000256" key="6">
    <source>
        <dbReference type="RuleBase" id="RU000716"/>
    </source>
</evidence>
<protein>
    <recommendedName>
        <fullName evidence="6">RNA polymerase sigma factor</fullName>
    </recommendedName>
</protein>
<dbReference type="InterPro" id="IPR036388">
    <property type="entry name" value="WH-like_DNA-bd_sf"/>
</dbReference>
<reference evidence="10" key="2">
    <citation type="submission" date="2021-04" db="EMBL/GenBank/DDBJ databases">
        <authorList>
            <person name="Gilroy R."/>
        </authorList>
    </citation>
    <scope>NUCLEOTIDE SEQUENCE</scope>
    <source>
        <strain evidence="10">ChiSxjej1B13-11762</strain>
    </source>
</reference>
<feature type="region of interest" description="Disordered" evidence="7">
    <location>
        <begin position="333"/>
        <end position="375"/>
    </location>
</feature>
<keyword evidence="5 6" id="KW-0804">Transcription</keyword>
<dbReference type="InterPro" id="IPR014284">
    <property type="entry name" value="RNA_pol_sigma-70_dom"/>
</dbReference>
<dbReference type="InterPro" id="IPR000838">
    <property type="entry name" value="RNA_pol_sigma70_ECF_CS"/>
</dbReference>
<dbReference type="NCBIfam" id="TIGR02937">
    <property type="entry name" value="sigma70-ECF"/>
    <property type="match status" value="1"/>
</dbReference>
<organism evidence="10 11">
    <name type="scientific">Candidatus Dorea gallistercoris</name>
    <dbReference type="NCBI Taxonomy" id="2838542"/>
    <lineage>
        <taxon>Bacteria</taxon>
        <taxon>Bacillati</taxon>
        <taxon>Bacillota</taxon>
        <taxon>Clostridia</taxon>
        <taxon>Lachnospirales</taxon>
        <taxon>Lachnospiraceae</taxon>
        <taxon>Dorea</taxon>
    </lineage>
</organism>
<dbReference type="SUPFAM" id="SSF88659">
    <property type="entry name" value="Sigma3 and sigma4 domains of RNA polymerase sigma factors"/>
    <property type="match status" value="1"/>
</dbReference>
<evidence type="ECO:0000259" key="8">
    <source>
        <dbReference type="Pfam" id="PF04542"/>
    </source>
</evidence>
<dbReference type="Gene3D" id="1.10.1740.10">
    <property type="match status" value="1"/>
</dbReference>
<evidence type="ECO:0000256" key="1">
    <source>
        <dbReference type="ARBA" id="ARBA00010641"/>
    </source>
</evidence>
<accession>A0A9D1R9P2</accession>
<evidence type="ECO:0000256" key="2">
    <source>
        <dbReference type="ARBA" id="ARBA00023015"/>
    </source>
</evidence>
<reference evidence="10" key="1">
    <citation type="journal article" date="2021" name="PeerJ">
        <title>Extensive microbial diversity within the chicken gut microbiome revealed by metagenomics and culture.</title>
        <authorList>
            <person name="Gilroy R."/>
            <person name="Ravi A."/>
            <person name="Getino M."/>
            <person name="Pursley I."/>
            <person name="Horton D.L."/>
            <person name="Alikhan N.F."/>
            <person name="Baker D."/>
            <person name="Gharbi K."/>
            <person name="Hall N."/>
            <person name="Watson M."/>
            <person name="Adriaenssens E.M."/>
            <person name="Foster-Nyarko E."/>
            <person name="Jarju S."/>
            <person name="Secka A."/>
            <person name="Antonio M."/>
            <person name="Oren A."/>
            <person name="Chaudhuri R.R."/>
            <person name="La Ragione R."/>
            <person name="Hildebrand F."/>
            <person name="Pallen M.J."/>
        </authorList>
    </citation>
    <scope>NUCLEOTIDE SEQUENCE</scope>
    <source>
        <strain evidence="10">ChiSxjej1B13-11762</strain>
    </source>
</reference>
<dbReference type="CDD" id="cd06171">
    <property type="entry name" value="Sigma70_r4"/>
    <property type="match status" value="1"/>
</dbReference>
<evidence type="ECO:0000256" key="7">
    <source>
        <dbReference type="SAM" id="MobiDB-lite"/>
    </source>
</evidence>
<dbReference type="PANTHER" id="PTHR43133">
    <property type="entry name" value="RNA POLYMERASE ECF-TYPE SIGMA FACTO"/>
    <property type="match status" value="1"/>
</dbReference>
<evidence type="ECO:0000313" key="11">
    <source>
        <dbReference type="Proteomes" id="UP000824263"/>
    </source>
</evidence>
<comment type="similarity">
    <text evidence="1 6">Belongs to the sigma-70 factor family. ECF subfamily.</text>
</comment>
<keyword evidence="4 6" id="KW-0238">DNA-binding</keyword>
<dbReference type="Pfam" id="PF08281">
    <property type="entry name" value="Sigma70_r4_2"/>
    <property type="match status" value="1"/>
</dbReference>
<dbReference type="SUPFAM" id="SSF88946">
    <property type="entry name" value="Sigma2 domain of RNA polymerase sigma factors"/>
    <property type="match status" value="1"/>
</dbReference>
<proteinExistence type="inferred from homology"/>
<dbReference type="PROSITE" id="PS01063">
    <property type="entry name" value="SIGMA70_ECF"/>
    <property type="match status" value="1"/>
</dbReference>
<dbReference type="Gene3D" id="1.10.10.10">
    <property type="entry name" value="Winged helix-like DNA-binding domain superfamily/Winged helix DNA-binding domain"/>
    <property type="match status" value="1"/>
</dbReference>
<dbReference type="InterPro" id="IPR007627">
    <property type="entry name" value="RNA_pol_sigma70_r2"/>
</dbReference>
<keyword evidence="3 6" id="KW-0731">Sigma factor</keyword>
<evidence type="ECO:0000313" key="10">
    <source>
        <dbReference type="EMBL" id="HIW83839.1"/>
    </source>
</evidence>
<feature type="domain" description="RNA polymerase sigma factor 70 region 4 type 2" evidence="9">
    <location>
        <begin position="149"/>
        <end position="200"/>
    </location>
</feature>
<comment type="caution">
    <text evidence="10">The sequence shown here is derived from an EMBL/GenBank/DDBJ whole genome shotgun (WGS) entry which is preliminary data.</text>
</comment>
<feature type="domain" description="RNA polymerase sigma-70 region 2" evidence="8">
    <location>
        <begin position="46"/>
        <end position="111"/>
    </location>
</feature>
<keyword evidence="2 6" id="KW-0805">Transcription regulation</keyword>